<proteinExistence type="predicted"/>
<reference evidence="1" key="1">
    <citation type="submission" date="2023-11" db="EMBL/GenBank/DDBJ databases">
        <authorList>
            <person name="Poullet M."/>
        </authorList>
    </citation>
    <scope>NUCLEOTIDE SEQUENCE</scope>
    <source>
        <strain evidence="1">E1834</strain>
    </source>
</reference>
<name>A0ACB0ZFC5_MELEN</name>
<comment type="caution">
    <text evidence="1">The sequence shown here is derived from an EMBL/GenBank/DDBJ whole genome shotgun (WGS) entry which is preliminary data.</text>
</comment>
<evidence type="ECO:0000313" key="1">
    <source>
        <dbReference type="EMBL" id="CAK5077751.1"/>
    </source>
</evidence>
<keyword evidence="2" id="KW-1185">Reference proteome</keyword>
<dbReference type="EMBL" id="CAVMJV010000033">
    <property type="protein sequence ID" value="CAK5077751.1"/>
    <property type="molecule type" value="Genomic_DNA"/>
</dbReference>
<accession>A0ACB0ZFC5</accession>
<gene>
    <name evidence="1" type="ORF">MENTE1834_LOCUS24695</name>
</gene>
<sequence>MVTLEKHSKNYQQLVSCVNYFVGQEKSLALFDMVNKIAKSDDKLIFKEKNLDYVLKYFEKVDKKQSKKPAFIIGKTKKEEKNDKKMQQYINLENLVRLGYLRFIYMGEFCENVDIIYEEEILVSFKDYLKNFCDKYVKHILTSLKSLLQLG</sequence>
<protein>
    <submittedName>
        <fullName evidence="1">Uncharacterized protein</fullName>
    </submittedName>
</protein>
<dbReference type="Proteomes" id="UP001497535">
    <property type="component" value="Unassembled WGS sequence"/>
</dbReference>
<organism evidence="1 2">
    <name type="scientific">Meloidogyne enterolobii</name>
    <name type="common">Root-knot nematode worm</name>
    <name type="synonym">Meloidogyne mayaguensis</name>
    <dbReference type="NCBI Taxonomy" id="390850"/>
    <lineage>
        <taxon>Eukaryota</taxon>
        <taxon>Metazoa</taxon>
        <taxon>Ecdysozoa</taxon>
        <taxon>Nematoda</taxon>
        <taxon>Chromadorea</taxon>
        <taxon>Rhabditida</taxon>
        <taxon>Tylenchina</taxon>
        <taxon>Tylenchomorpha</taxon>
        <taxon>Tylenchoidea</taxon>
        <taxon>Meloidogynidae</taxon>
        <taxon>Meloidogyninae</taxon>
        <taxon>Meloidogyne</taxon>
    </lineage>
</organism>
<evidence type="ECO:0000313" key="2">
    <source>
        <dbReference type="Proteomes" id="UP001497535"/>
    </source>
</evidence>